<evidence type="ECO:0000313" key="2">
    <source>
        <dbReference type="Proteomes" id="UP000549882"/>
    </source>
</evidence>
<evidence type="ECO:0000313" key="1">
    <source>
        <dbReference type="EMBL" id="MBB5577184.1"/>
    </source>
</evidence>
<name>A0A7W8XX29_9HYPH</name>
<dbReference type="AlphaFoldDB" id="A0A7W8XX29"/>
<organism evidence="1 2">
    <name type="scientific">Rhizobium paranaense</name>
    <dbReference type="NCBI Taxonomy" id="1650438"/>
    <lineage>
        <taxon>Bacteria</taxon>
        <taxon>Pseudomonadati</taxon>
        <taxon>Pseudomonadota</taxon>
        <taxon>Alphaproteobacteria</taxon>
        <taxon>Hyphomicrobiales</taxon>
        <taxon>Rhizobiaceae</taxon>
        <taxon>Rhizobium/Agrobacterium group</taxon>
        <taxon>Rhizobium</taxon>
    </lineage>
</organism>
<gene>
    <name evidence="1" type="ORF">GGD50_005835</name>
</gene>
<comment type="caution">
    <text evidence="1">The sequence shown here is derived from an EMBL/GenBank/DDBJ whole genome shotgun (WGS) entry which is preliminary data.</text>
</comment>
<sequence>MPVSVFIDGAYIRAVPAYQIWQFEVAMGIVALARKLLVALWKYVNAGVVIEGAVIKTA</sequence>
<dbReference type="EMBL" id="JACHBI010000017">
    <property type="protein sequence ID" value="MBB5577184.1"/>
    <property type="molecule type" value="Genomic_DNA"/>
</dbReference>
<reference evidence="1 2" key="1">
    <citation type="submission" date="2020-08" db="EMBL/GenBank/DDBJ databases">
        <title>Genomic Encyclopedia of Type Strains, Phase IV (KMG-V): Genome sequencing to study the core and pangenomes of soil and plant-associated prokaryotes.</title>
        <authorList>
            <person name="Whitman W."/>
        </authorList>
    </citation>
    <scope>NUCLEOTIDE SEQUENCE [LARGE SCALE GENOMIC DNA]</scope>
    <source>
        <strain evidence="1 2">SEMIA 4064</strain>
    </source>
</reference>
<proteinExistence type="predicted"/>
<accession>A0A7W8XX29</accession>
<keyword evidence="2" id="KW-1185">Reference proteome</keyword>
<dbReference type="Proteomes" id="UP000549882">
    <property type="component" value="Unassembled WGS sequence"/>
</dbReference>
<protein>
    <submittedName>
        <fullName evidence="1">Uncharacterized protein</fullName>
    </submittedName>
</protein>